<feature type="region of interest" description="Disordered" evidence="7">
    <location>
        <begin position="119"/>
        <end position="138"/>
    </location>
</feature>
<dbReference type="PANTHER" id="PTHR31944">
    <property type="entry name" value="HEME-RESPONSIVE ZINC FINGER TRANSCRIPTION FACTOR HAP1"/>
    <property type="match status" value="1"/>
</dbReference>
<keyword evidence="4" id="KW-0238">DNA-binding</keyword>
<dbReference type="PANTHER" id="PTHR31944:SF131">
    <property type="entry name" value="HEME-RESPONSIVE ZINC FINGER TRANSCRIPTION FACTOR HAP1"/>
    <property type="match status" value="1"/>
</dbReference>
<evidence type="ECO:0000256" key="1">
    <source>
        <dbReference type="ARBA" id="ARBA00022723"/>
    </source>
</evidence>
<evidence type="ECO:0000256" key="6">
    <source>
        <dbReference type="ARBA" id="ARBA00023242"/>
    </source>
</evidence>
<dbReference type="SMART" id="SM00066">
    <property type="entry name" value="GAL4"/>
    <property type="match status" value="1"/>
</dbReference>
<reference evidence="9 10" key="1">
    <citation type="journal article" date="2018" name="Sci. Rep.">
        <title>Comparative genomics provides insights into the lifestyle and reveals functional heterogeneity of dark septate endophytic fungi.</title>
        <authorList>
            <person name="Knapp D.G."/>
            <person name="Nemeth J.B."/>
            <person name="Barry K."/>
            <person name="Hainaut M."/>
            <person name="Henrissat B."/>
            <person name="Johnson J."/>
            <person name="Kuo A."/>
            <person name="Lim J.H.P."/>
            <person name="Lipzen A."/>
            <person name="Nolan M."/>
            <person name="Ohm R.A."/>
            <person name="Tamas L."/>
            <person name="Grigoriev I.V."/>
            <person name="Spatafora J.W."/>
            <person name="Nagy L.G."/>
            <person name="Kovacs G.M."/>
        </authorList>
    </citation>
    <scope>NUCLEOTIDE SEQUENCE [LARGE SCALE GENOMIC DNA]</scope>
    <source>
        <strain evidence="9 10">DSE2036</strain>
    </source>
</reference>
<dbReference type="Pfam" id="PF04082">
    <property type="entry name" value="Fungal_trans"/>
    <property type="match status" value="1"/>
</dbReference>
<keyword evidence="2" id="KW-0862">Zinc</keyword>
<dbReference type="OrthoDB" id="4337792at2759"/>
<dbReference type="GO" id="GO:0000978">
    <property type="term" value="F:RNA polymerase II cis-regulatory region sequence-specific DNA binding"/>
    <property type="evidence" value="ECO:0007669"/>
    <property type="project" value="TreeGrafter"/>
</dbReference>
<evidence type="ECO:0000313" key="10">
    <source>
        <dbReference type="Proteomes" id="UP000244855"/>
    </source>
</evidence>
<dbReference type="GO" id="GO:0001228">
    <property type="term" value="F:DNA-binding transcription activator activity, RNA polymerase II-specific"/>
    <property type="evidence" value="ECO:0007669"/>
    <property type="project" value="TreeGrafter"/>
</dbReference>
<dbReference type="GO" id="GO:0005634">
    <property type="term" value="C:nucleus"/>
    <property type="evidence" value="ECO:0007669"/>
    <property type="project" value="TreeGrafter"/>
</dbReference>
<dbReference type="GO" id="GO:0008270">
    <property type="term" value="F:zinc ion binding"/>
    <property type="evidence" value="ECO:0007669"/>
    <property type="project" value="InterPro"/>
</dbReference>
<dbReference type="InterPro" id="IPR007219">
    <property type="entry name" value="XnlR_reg_dom"/>
</dbReference>
<proteinExistence type="predicted"/>
<dbReference type="Gene3D" id="4.10.240.10">
    <property type="entry name" value="Zn(2)-C6 fungal-type DNA-binding domain"/>
    <property type="match status" value="1"/>
</dbReference>
<protein>
    <recommendedName>
        <fullName evidence="8">Zn(2)-C6 fungal-type domain-containing protein</fullName>
    </recommendedName>
</protein>
<dbReference type="EMBL" id="KZ805417">
    <property type="protein sequence ID" value="PVH98296.1"/>
    <property type="molecule type" value="Genomic_DNA"/>
</dbReference>
<dbReference type="Pfam" id="PF00172">
    <property type="entry name" value="Zn_clus"/>
    <property type="match status" value="1"/>
</dbReference>
<dbReference type="SUPFAM" id="SSF57701">
    <property type="entry name" value="Zn2/Cys6 DNA-binding domain"/>
    <property type="match status" value="1"/>
</dbReference>
<keyword evidence="1" id="KW-0479">Metal-binding</keyword>
<dbReference type="GO" id="GO:0006351">
    <property type="term" value="P:DNA-templated transcription"/>
    <property type="evidence" value="ECO:0007669"/>
    <property type="project" value="InterPro"/>
</dbReference>
<dbReference type="AlphaFoldDB" id="A0A2V1DJC6"/>
<evidence type="ECO:0000259" key="8">
    <source>
        <dbReference type="PROSITE" id="PS50048"/>
    </source>
</evidence>
<dbReference type="InterPro" id="IPR001138">
    <property type="entry name" value="Zn2Cys6_DnaBD"/>
</dbReference>
<feature type="compositionally biased region" description="Polar residues" evidence="7">
    <location>
        <begin position="78"/>
        <end position="100"/>
    </location>
</feature>
<accession>A0A2V1DJC6</accession>
<dbReference type="SMART" id="SM00906">
    <property type="entry name" value="Fungal_trans"/>
    <property type="match status" value="1"/>
</dbReference>
<gene>
    <name evidence="9" type="ORF">DM02DRAFT_596304</name>
</gene>
<dbReference type="CDD" id="cd12148">
    <property type="entry name" value="fungal_TF_MHR"/>
    <property type="match status" value="1"/>
</dbReference>
<feature type="region of interest" description="Disordered" evidence="7">
    <location>
        <begin position="50"/>
        <end position="101"/>
    </location>
</feature>
<evidence type="ECO:0000256" key="4">
    <source>
        <dbReference type="ARBA" id="ARBA00023125"/>
    </source>
</evidence>
<dbReference type="InterPro" id="IPR051430">
    <property type="entry name" value="Fungal_TF_Env_Response"/>
</dbReference>
<dbReference type="CDD" id="cd00067">
    <property type="entry name" value="GAL4"/>
    <property type="match status" value="1"/>
</dbReference>
<evidence type="ECO:0000256" key="5">
    <source>
        <dbReference type="ARBA" id="ARBA00023163"/>
    </source>
</evidence>
<evidence type="ECO:0000256" key="2">
    <source>
        <dbReference type="ARBA" id="ARBA00022833"/>
    </source>
</evidence>
<evidence type="ECO:0000256" key="7">
    <source>
        <dbReference type="SAM" id="MobiDB-lite"/>
    </source>
</evidence>
<name>A0A2V1DJC6_9PLEO</name>
<keyword evidence="10" id="KW-1185">Reference proteome</keyword>
<dbReference type="PROSITE" id="PS50048">
    <property type="entry name" value="ZN2_CY6_FUNGAL_2"/>
    <property type="match status" value="1"/>
</dbReference>
<dbReference type="Proteomes" id="UP000244855">
    <property type="component" value="Unassembled WGS sequence"/>
</dbReference>
<dbReference type="InterPro" id="IPR036864">
    <property type="entry name" value="Zn2-C6_fun-type_DNA-bd_sf"/>
</dbReference>
<organism evidence="9 10">
    <name type="scientific">Periconia macrospinosa</name>
    <dbReference type="NCBI Taxonomy" id="97972"/>
    <lineage>
        <taxon>Eukaryota</taxon>
        <taxon>Fungi</taxon>
        <taxon>Dikarya</taxon>
        <taxon>Ascomycota</taxon>
        <taxon>Pezizomycotina</taxon>
        <taxon>Dothideomycetes</taxon>
        <taxon>Pleosporomycetidae</taxon>
        <taxon>Pleosporales</taxon>
        <taxon>Massarineae</taxon>
        <taxon>Periconiaceae</taxon>
        <taxon>Periconia</taxon>
    </lineage>
</organism>
<feature type="domain" description="Zn(2)-C6 fungal-type" evidence="8">
    <location>
        <begin position="21"/>
        <end position="51"/>
    </location>
</feature>
<keyword evidence="5" id="KW-0804">Transcription</keyword>
<keyword evidence="3" id="KW-0805">Transcription regulation</keyword>
<keyword evidence="6" id="KW-0539">Nucleus</keyword>
<evidence type="ECO:0000256" key="3">
    <source>
        <dbReference type="ARBA" id="ARBA00023015"/>
    </source>
</evidence>
<dbReference type="PROSITE" id="PS00463">
    <property type="entry name" value="ZN2_CY6_FUNGAL_1"/>
    <property type="match status" value="1"/>
</dbReference>
<evidence type="ECO:0000313" key="9">
    <source>
        <dbReference type="EMBL" id="PVH98296.1"/>
    </source>
</evidence>
<sequence>MLQQAETDGTGPVKKRRPALSCMECRRRKVKCDRERPCGPCIKTKSPTCTYRTQPKGRWLRSPTTCEQRTSEHGGSLLSMSSRHTASDSQGATEHSSSPNGERIVSELTERLRHLEGQLAAVNRSETGSSSSRSQPAENVYNRAPSTYFVKSKFFGESHWLNCLEPVSSANICVNPSTNRTEVDSTSELYNTVAECKRMARTIKATRMFYPTITTELQASVPSKIVCDQLVQCYLRTLEGVIRVLHIPSFLREYETYWKNTESAKPSVLIKILLVCAIGVAFFTGPEQPRLHASSTKWIQAAESWLSAPHQKSRLNMAGLQIHILLLLARQLCSVDGDLIWISAGSLLRTAMHIGLHRDPQHFQNISKFHVEMRRRLWATVMEMTVQSSLDMGMPPMISTDEFDTQAPSNINDSELDAPEETPFLSKSSHEFTQTSMQIAFYETLPLRLEITKLLNNIRSTPSYEDTLRLAKDLLSYCHRYAKFHQAAMNNATSITRPNAFQNKLFDTLIRRFALCLHRPFFNKAKHQPEYYYSRKMCLDLSVIIATPATTPGKDQDDDWNHLYYHGVGFFKSFSLHSLSVVYLELISQLEDQESMALYTPHATAPIDGGTSQVPLPPQLEVYRDIVVRARNVAKKRLLNGETNAKGYTWLCASVARIDALARNCEPDAAVLAAAKSAVAEVEEIMRAAYFAENGTQIDLSRRRGSFAGRDQSRGEGADDITATPRVVELDEAWDEEPNDLTGFTEDMEWENLMRDDTLGIGWGFEGNPESWFGWGGNYGAPNTMF</sequence>